<accession>A0A1Z5K5M6</accession>
<feature type="domain" description="HSF-type DNA-binding" evidence="3">
    <location>
        <begin position="177"/>
        <end position="265"/>
    </location>
</feature>
<comment type="caution">
    <text evidence="4">The sequence shown here is derived from an EMBL/GenBank/DDBJ whole genome shotgun (WGS) entry which is preliminary data.</text>
</comment>
<protein>
    <recommendedName>
        <fullName evidence="3">HSF-type DNA-binding domain-containing protein</fullName>
    </recommendedName>
</protein>
<proteinExistence type="predicted"/>
<evidence type="ECO:0000256" key="1">
    <source>
        <dbReference type="ARBA" id="ARBA00023125"/>
    </source>
</evidence>
<keyword evidence="5" id="KW-1185">Reference proteome</keyword>
<gene>
    <name evidence="4" type="ORF">FisN_4Hh581</name>
</gene>
<dbReference type="InParanoid" id="A0A1Z5K5M6"/>
<feature type="region of interest" description="Disordered" evidence="2">
    <location>
        <begin position="293"/>
        <end position="345"/>
    </location>
</feature>
<dbReference type="EMBL" id="BDSP01000168">
    <property type="protein sequence ID" value="GAX21516.1"/>
    <property type="molecule type" value="Genomic_DNA"/>
</dbReference>
<sequence length="422" mass="46928">MPHSRQSHEHQHLPNASFPLSGYRMDYRSTDGMMHANRHHSPPWMRAAPTSPHFHHPSLMIHQIRSSSSVEDHHYRHVPAMSTVLSHDSTSSASSLAKRGHQVAASVLLLAKDSSESADDRNRPLKKRKTLATPMPFHVSPVSSHADDRTQVTQYSREEDEDHGTIIPAAAAVVPHFPSVLHMLLTASKDGVLEWLEHGKAWRIVRWEALRRSILPQFFPQLQSMDAFLAHISAWGFREETEGADVGAYTHEKFCRDTPELCREMVLPSNEDTPVRQILPKVLNSSPRSILRVPSLSVGGTEKGETSDSNHAAGGSPTTPDIEQDRIKTPPGLNDSSTNPWDHMEGRPVFVNYHPEGISGRSSSYMPPYSPISIQSGRGRRSFFVSNRGRAVSRAARLLPITDRSQSDASTPPHPNSASKEE</sequence>
<name>A0A1Z5K5M6_FISSO</name>
<dbReference type="OrthoDB" id="49438at2759"/>
<dbReference type="InterPro" id="IPR000232">
    <property type="entry name" value="HSF_DNA-bd"/>
</dbReference>
<feature type="region of interest" description="Disordered" evidence="2">
    <location>
        <begin position="395"/>
        <end position="422"/>
    </location>
</feature>
<keyword evidence="1" id="KW-0238">DNA-binding</keyword>
<feature type="compositionally biased region" description="Basic and acidic residues" evidence="2">
    <location>
        <begin position="1"/>
        <end position="12"/>
    </location>
</feature>
<evidence type="ECO:0000259" key="3">
    <source>
        <dbReference type="Pfam" id="PF00447"/>
    </source>
</evidence>
<evidence type="ECO:0000313" key="5">
    <source>
        <dbReference type="Proteomes" id="UP000198406"/>
    </source>
</evidence>
<evidence type="ECO:0000256" key="2">
    <source>
        <dbReference type="SAM" id="MobiDB-lite"/>
    </source>
</evidence>
<feature type="region of interest" description="Disordered" evidence="2">
    <location>
        <begin position="1"/>
        <end position="21"/>
    </location>
</feature>
<dbReference type="AlphaFoldDB" id="A0A1Z5K5M6"/>
<dbReference type="GO" id="GO:0003700">
    <property type="term" value="F:DNA-binding transcription factor activity"/>
    <property type="evidence" value="ECO:0007669"/>
    <property type="project" value="InterPro"/>
</dbReference>
<dbReference type="Pfam" id="PF00447">
    <property type="entry name" value="HSF_DNA-bind"/>
    <property type="match status" value="1"/>
</dbReference>
<dbReference type="Gene3D" id="1.10.10.10">
    <property type="entry name" value="Winged helix-like DNA-binding domain superfamily/Winged helix DNA-binding domain"/>
    <property type="match status" value="1"/>
</dbReference>
<dbReference type="GO" id="GO:0043565">
    <property type="term" value="F:sequence-specific DNA binding"/>
    <property type="evidence" value="ECO:0007669"/>
    <property type="project" value="InterPro"/>
</dbReference>
<dbReference type="InterPro" id="IPR036388">
    <property type="entry name" value="WH-like_DNA-bd_sf"/>
</dbReference>
<evidence type="ECO:0000313" key="4">
    <source>
        <dbReference type="EMBL" id="GAX21516.1"/>
    </source>
</evidence>
<dbReference type="Proteomes" id="UP000198406">
    <property type="component" value="Unassembled WGS sequence"/>
</dbReference>
<organism evidence="4 5">
    <name type="scientific">Fistulifera solaris</name>
    <name type="common">Oleaginous diatom</name>
    <dbReference type="NCBI Taxonomy" id="1519565"/>
    <lineage>
        <taxon>Eukaryota</taxon>
        <taxon>Sar</taxon>
        <taxon>Stramenopiles</taxon>
        <taxon>Ochrophyta</taxon>
        <taxon>Bacillariophyta</taxon>
        <taxon>Bacillariophyceae</taxon>
        <taxon>Bacillariophycidae</taxon>
        <taxon>Naviculales</taxon>
        <taxon>Naviculaceae</taxon>
        <taxon>Fistulifera</taxon>
    </lineage>
</organism>
<reference evidence="4 5" key="1">
    <citation type="journal article" date="2015" name="Plant Cell">
        <title>Oil accumulation by the oleaginous diatom Fistulifera solaris as revealed by the genome and transcriptome.</title>
        <authorList>
            <person name="Tanaka T."/>
            <person name="Maeda Y."/>
            <person name="Veluchamy A."/>
            <person name="Tanaka M."/>
            <person name="Abida H."/>
            <person name="Marechal E."/>
            <person name="Bowler C."/>
            <person name="Muto M."/>
            <person name="Sunaga Y."/>
            <person name="Tanaka M."/>
            <person name="Yoshino T."/>
            <person name="Taniguchi T."/>
            <person name="Fukuda Y."/>
            <person name="Nemoto M."/>
            <person name="Matsumoto M."/>
            <person name="Wong P.S."/>
            <person name="Aburatani S."/>
            <person name="Fujibuchi W."/>
        </authorList>
    </citation>
    <scope>NUCLEOTIDE SEQUENCE [LARGE SCALE GENOMIC DNA]</scope>
    <source>
        <strain evidence="4 5">JPCC DA0580</strain>
    </source>
</reference>